<dbReference type="EMBL" id="SNVW01000005">
    <property type="protein sequence ID" value="TDN44315.1"/>
    <property type="molecule type" value="Genomic_DNA"/>
</dbReference>
<keyword evidence="1" id="KW-0472">Membrane</keyword>
<protein>
    <submittedName>
        <fullName evidence="2">Uncharacterized protein</fullName>
    </submittedName>
</protein>
<accession>A0A4R6DHU5</accession>
<evidence type="ECO:0000313" key="2">
    <source>
        <dbReference type="EMBL" id="TDN44315.1"/>
    </source>
</evidence>
<proteinExistence type="predicted"/>
<comment type="caution">
    <text evidence="2">The sequence shown here is derived from an EMBL/GenBank/DDBJ whole genome shotgun (WGS) entry which is preliminary data.</text>
</comment>
<reference evidence="2 3" key="1">
    <citation type="submission" date="2019-03" db="EMBL/GenBank/DDBJ databases">
        <title>Genomic analyses of the natural microbiome of Caenorhabditis elegans.</title>
        <authorList>
            <person name="Samuel B."/>
        </authorList>
    </citation>
    <scope>NUCLEOTIDE SEQUENCE [LARGE SCALE GENOMIC DNA]</scope>
    <source>
        <strain evidence="2 3">JUb65</strain>
    </source>
</reference>
<feature type="transmembrane region" description="Helical" evidence="1">
    <location>
        <begin position="12"/>
        <end position="30"/>
    </location>
</feature>
<evidence type="ECO:0000256" key="1">
    <source>
        <dbReference type="SAM" id="Phobius"/>
    </source>
</evidence>
<dbReference type="Proteomes" id="UP000295764">
    <property type="component" value="Unassembled WGS sequence"/>
</dbReference>
<dbReference type="AlphaFoldDB" id="A0A4R6DHU5"/>
<sequence>MSHDDEPRRGRPVPWLGIASLLVTVARLLHELFRKG</sequence>
<gene>
    <name evidence="2" type="ORF">EDF64_105147</name>
</gene>
<evidence type="ECO:0000313" key="3">
    <source>
        <dbReference type="Proteomes" id="UP000295764"/>
    </source>
</evidence>
<keyword evidence="1" id="KW-1133">Transmembrane helix</keyword>
<organism evidence="2 3">
    <name type="scientific">Curtobacterium flaccumfaciens</name>
    <dbReference type="NCBI Taxonomy" id="2035"/>
    <lineage>
        <taxon>Bacteria</taxon>
        <taxon>Bacillati</taxon>
        <taxon>Actinomycetota</taxon>
        <taxon>Actinomycetes</taxon>
        <taxon>Micrococcales</taxon>
        <taxon>Microbacteriaceae</taxon>
        <taxon>Curtobacterium</taxon>
    </lineage>
</organism>
<keyword evidence="1" id="KW-0812">Transmembrane</keyword>
<name>A0A4R6DHU5_9MICO</name>